<evidence type="ECO:0000256" key="4">
    <source>
        <dbReference type="ARBA" id="ARBA00022679"/>
    </source>
</evidence>
<dbReference type="InterPro" id="IPR035909">
    <property type="entry name" value="CheB_C"/>
</dbReference>
<dbReference type="InterPro" id="IPR022642">
    <property type="entry name" value="CheR_C"/>
</dbReference>
<evidence type="ECO:0000256" key="5">
    <source>
        <dbReference type="ARBA" id="ARBA00022691"/>
    </source>
</evidence>
<feature type="domain" description="CheR-type methyltransferase" evidence="9">
    <location>
        <begin position="221"/>
        <end position="464"/>
    </location>
</feature>
<dbReference type="PROSITE" id="PS50123">
    <property type="entry name" value="CHER"/>
    <property type="match status" value="1"/>
</dbReference>
<dbReference type="Gene3D" id="3.40.50.180">
    <property type="entry name" value="Methylesterase CheB, C-terminal domain"/>
    <property type="match status" value="1"/>
</dbReference>
<evidence type="ECO:0000256" key="2">
    <source>
        <dbReference type="ARBA" id="ARBA00012534"/>
    </source>
</evidence>
<keyword evidence="11" id="KW-1185">Reference proteome</keyword>
<keyword evidence="6" id="KW-0378">Hydrolase</keyword>
<protein>
    <recommendedName>
        <fullName evidence="2">protein-glutamate O-methyltransferase</fullName>
        <ecNumber evidence="2">2.1.1.80</ecNumber>
    </recommendedName>
</protein>
<dbReference type="PRINTS" id="PR00996">
    <property type="entry name" value="CHERMTFRASE"/>
</dbReference>
<evidence type="ECO:0000256" key="3">
    <source>
        <dbReference type="ARBA" id="ARBA00022603"/>
    </source>
</evidence>
<evidence type="ECO:0000313" key="11">
    <source>
        <dbReference type="Proteomes" id="UP000472320"/>
    </source>
</evidence>
<dbReference type="PANTHER" id="PTHR24422">
    <property type="entry name" value="CHEMOTAXIS PROTEIN METHYLTRANSFERASE"/>
    <property type="match status" value="1"/>
</dbReference>
<dbReference type="Gene3D" id="1.10.155.10">
    <property type="entry name" value="Chemotaxis receptor methyltransferase CheR, N-terminal domain"/>
    <property type="match status" value="1"/>
</dbReference>
<name>A0A6L6QG72_9BURK</name>
<dbReference type="PROSITE" id="PS50122">
    <property type="entry name" value="CHEB"/>
    <property type="match status" value="1"/>
</dbReference>
<dbReference type="GO" id="GO:0032259">
    <property type="term" value="P:methylation"/>
    <property type="evidence" value="ECO:0007669"/>
    <property type="project" value="UniProtKB-KW"/>
</dbReference>
<proteinExistence type="predicted"/>
<organism evidence="10 11">
    <name type="scientific">Massilia eburnea</name>
    <dbReference type="NCBI Taxonomy" id="1776165"/>
    <lineage>
        <taxon>Bacteria</taxon>
        <taxon>Pseudomonadati</taxon>
        <taxon>Pseudomonadota</taxon>
        <taxon>Betaproteobacteria</taxon>
        <taxon>Burkholderiales</taxon>
        <taxon>Oxalobacteraceae</taxon>
        <taxon>Telluria group</taxon>
        <taxon>Massilia</taxon>
    </lineage>
</organism>
<dbReference type="OrthoDB" id="9816309at2"/>
<comment type="catalytic activity">
    <reaction evidence="1">
        <text>L-glutamyl-[protein] + S-adenosyl-L-methionine = [protein]-L-glutamate 5-O-methyl ester + S-adenosyl-L-homocysteine</text>
        <dbReference type="Rhea" id="RHEA:24452"/>
        <dbReference type="Rhea" id="RHEA-COMP:10208"/>
        <dbReference type="Rhea" id="RHEA-COMP:10311"/>
        <dbReference type="ChEBI" id="CHEBI:29973"/>
        <dbReference type="ChEBI" id="CHEBI:57856"/>
        <dbReference type="ChEBI" id="CHEBI:59789"/>
        <dbReference type="ChEBI" id="CHEBI:82795"/>
        <dbReference type="EC" id="2.1.1.80"/>
    </reaction>
</comment>
<keyword evidence="7" id="KW-0175">Coiled coil</keyword>
<evidence type="ECO:0000256" key="7">
    <source>
        <dbReference type="SAM" id="Coils"/>
    </source>
</evidence>
<dbReference type="InterPro" id="IPR022641">
    <property type="entry name" value="CheR_N"/>
</dbReference>
<feature type="active site" evidence="6">
    <location>
        <position position="148"/>
    </location>
</feature>
<feature type="active site" evidence="6">
    <location>
        <position position="30"/>
    </location>
</feature>
<feature type="coiled-coil region" evidence="7">
    <location>
        <begin position="656"/>
        <end position="722"/>
    </location>
</feature>
<accession>A0A6L6QG72</accession>
<dbReference type="Pfam" id="PF03705">
    <property type="entry name" value="CheR_N"/>
    <property type="match status" value="1"/>
</dbReference>
<dbReference type="Pfam" id="PF01739">
    <property type="entry name" value="CheR"/>
    <property type="match status" value="1"/>
</dbReference>
<dbReference type="Proteomes" id="UP000472320">
    <property type="component" value="Unassembled WGS sequence"/>
</dbReference>
<dbReference type="SUPFAM" id="SSF47757">
    <property type="entry name" value="Chemotaxis receptor methyltransferase CheR, N-terminal domain"/>
    <property type="match status" value="1"/>
</dbReference>
<dbReference type="GO" id="GO:0005737">
    <property type="term" value="C:cytoplasm"/>
    <property type="evidence" value="ECO:0007669"/>
    <property type="project" value="InterPro"/>
</dbReference>
<dbReference type="GO" id="GO:0000156">
    <property type="term" value="F:phosphorelay response regulator activity"/>
    <property type="evidence" value="ECO:0007669"/>
    <property type="project" value="InterPro"/>
</dbReference>
<reference evidence="10 11" key="1">
    <citation type="submission" date="2019-11" db="EMBL/GenBank/DDBJ databases">
        <title>Type strains purchased from KCTC, JCM and DSMZ.</title>
        <authorList>
            <person name="Lu H."/>
        </authorList>
    </citation>
    <scope>NUCLEOTIDE SEQUENCE [LARGE SCALE GENOMIC DNA]</scope>
    <source>
        <strain evidence="10 11">JCM 31587</strain>
    </source>
</reference>
<dbReference type="PANTHER" id="PTHR24422:SF27">
    <property type="entry name" value="PROTEIN-GLUTAMATE O-METHYLTRANSFERASE"/>
    <property type="match status" value="1"/>
</dbReference>
<comment type="caution">
    <text evidence="10">The sequence shown here is derived from an EMBL/GenBank/DDBJ whole genome shotgun (WGS) entry which is preliminary data.</text>
</comment>
<evidence type="ECO:0000313" key="10">
    <source>
        <dbReference type="EMBL" id="MTW11352.1"/>
    </source>
</evidence>
<keyword evidence="6" id="KW-0145">Chemotaxis</keyword>
<dbReference type="InterPro" id="IPR050903">
    <property type="entry name" value="Bact_Chemotaxis_MeTrfase"/>
</dbReference>
<dbReference type="GO" id="GO:0008984">
    <property type="term" value="F:protein-glutamate methylesterase activity"/>
    <property type="evidence" value="ECO:0007669"/>
    <property type="project" value="InterPro"/>
</dbReference>
<dbReference type="InterPro" id="IPR036804">
    <property type="entry name" value="CheR_N_sf"/>
</dbReference>
<dbReference type="SUPFAM" id="SSF53335">
    <property type="entry name" value="S-adenosyl-L-methionine-dependent methyltransferases"/>
    <property type="match status" value="1"/>
</dbReference>
<dbReference type="InterPro" id="IPR029063">
    <property type="entry name" value="SAM-dependent_MTases_sf"/>
</dbReference>
<keyword evidence="5" id="KW-0949">S-adenosyl-L-methionine</keyword>
<dbReference type="RefSeq" id="WP_155454303.1">
    <property type="nucleotide sequence ID" value="NZ_WNKX01000007.1"/>
</dbReference>
<evidence type="ECO:0000259" key="9">
    <source>
        <dbReference type="PROSITE" id="PS50123"/>
    </source>
</evidence>
<keyword evidence="4" id="KW-0808">Transferase</keyword>
<dbReference type="InterPro" id="IPR035965">
    <property type="entry name" value="PAS-like_dom_sf"/>
</dbReference>
<dbReference type="AlphaFoldDB" id="A0A6L6QG72"/>
<feature type="domain" description="CheB-type methylesterase" evidence="8">
    <location>
        <begin position="18"/>
        <end position="191"/>
    </location>
</feature>
<dbReference type="CDD" id="cd16434">
    <property type="entry name" value="CheB-CheR_fusion"/>
    <property type="match status" value="1"/>
</dbReference>
<dbReference type="SMART" id="SM00138">
    <property type="entry name" value="MeTrc"/>
    <property type="match status" value="1"/>
</dbReference>
<sequence length="855" mass="94985">MTNPLVSSESDSSEVLRHRQAVQIVGMGASAGGLDAISEFLASMPSRTGMAFIVLQHQDPSRRGLLPELLRRITSMEVCEIAESIEVRPDHVYVAPPNFDLAFSNEKLMAVETADTHGRYPIDAFFRTLAAEKSQAAAGVVFSGMGTDGTAGLRAIQEAGGVTLAQEPNSAKFDSMPRSAITAGVADFVAPPGAMPMWLCQVRSVPHGGAHGAARARRQALRELMSLLQRHTGNNFTEYKMSTVLRRIERRMKLHQLDSMEAYVAYLRENAGEVQLLFREMLIGVTSFFRDPSVWEHLCHETIPQLLAANPDGAAFKAWVPACSTGEEAYTLAMVFDEAVTRMSPGEPGKYSLQIFATDLHGDAIDKARQGMFGRGVEEVISHERLLRYFVGDGSGYRIRKELRNMIIFAQQNIISDPPFTKLDILSCRNLLIYFNPKLQEQLIPLFHYALKPEGLLVLGSADTPGSYNELFTPVPGCGRIYRRLDASTQRVANYFPTKIAKAAQPSSIEVTTMTMNGNIQTQVEHLLLKAHTPAAVMINSDGDILYIHGRTGTFLEPAAGRANWNIHAMARDGLRYELADLIERANRSESTESVRELLFKDGASSLLVDMTAEVVHEDGTSGHNLLVTFHAAPMPARKRGGRGADPRPQELEQQLTMARLELQSVREEMQTSREELKAANEELQSTNEELQSTNEELTTSKEEMQSLNEELYTVNAELQSKVDDLSLVNSDMKNLLNSTDIAVIFLDSAMNIRRYTNQATQLYKLIATDLNRPLSDIANDLVYPDMEDDAAEVLRSLVFCERQIPTRDGRWFMVRIMPYRTVNNVIDGLVLTFVNVTELKLLEARLTPEGGNNK</sequence>
<dbReference type="Gene3D" id="3.30.450.20">
    <property type="entry name" value="PAS domain"/>
    <property type="match status" value="1"/>
</dbReference>
<dbReference type="GO" id="GO:0006935">
    <property type="term" value="P:chemotaxis"/>
    <property type="evidence" value="ECO:0007669"/>
    <property type="project" value="UniProtKB-UniRule"/>
</dbReference>
<dbReference type="EC" id="2.1.1.80" evidence="2"/>
<dbReference type="GO" id="GO:0008983">
    <property type="term" value="F:protein-glutamate O-methyltransferase activity"/>
    <property type="evidence" value="ECO:0007669"/>
    <property type="project" value="UniProtKB-EC"/>
</dbReference>
<keyword evidence="3" id="KW-0489">Methyltransferase</keyword>
<feature type="active site" evidence="6">
    <location>
        <position position="57"/>
    </location>
</feature>
<evidence type="ECO:0000259" key="8">
    <source>
        <dbReference type="PROSITE" id="PS50122"/>
    </source>
</evidence>
<dbReference type="EMBL" id="WNKX01000007">
    <property type="protein sequence ID" value="MTW11352.1"/>
    <property type="molecule type" value="Genomic_DNA"/>
</dbReference>
<gene>
    <name evidence="10" type="ORF">GM658_12175</name>
</gene>
<dbReference type="SUPFAM" id="SSF52738">
    <property type="entry name" value="Methylesterase CheB, C-terminal domain"/>
    <property type="match status" value="1"/>
</dbReference>
<dbReference type="SUPFAM" id="SSF55785">
    <property type="entry name" value="PYP-like sensor domain (PAS domain)"/>
    <property type="match status" value="1"/>
</dbReference>
<dbReference type="Pfam" id="PF13596">
    <property type="entry name" value="PAS_10"/>
    <property type="match status" value="1"/>
</dbReference>
<dbReference type="Pfam" id="PF01339">
    <property type="entry name" value="CheB_methylest"/>
    <property type="match status" value="1"/>
</dbReference>
<dbReference type="InterPro" id="IPR000673">
    <property type="entry name" value="Sig_transdc_resp-reg_Me-estase"/>
</dbReference>
<evidence type="ECO:0000256" key="6">
    <source>
        <dbReference type="PROSITE-ProRule" id="PRU00050"/>
    </source>
</evidence>
<evidence type="ECO:0000256" key="1">
    <source>
        <dbReference type="ARBA" id="ARBA00001541"/>
    </source>
</evidence>
<dbReference type="InterPro" id="IPR000780">
    <property type="entry name" value="CheR_MeTrfase"/>
</dbReference>
<dbReference type="Gene3D" id="3.40.50.150">
    <property type="entry name" value="Vaccinia Virus protein VP39"/>
    <property type="match status" value="1"/>
</dbReference>